<accession>X1CBT7</accession>
<reference evidence="1" key="1">
    <citation type="journal article" date="2014" name="Front. Microbiol.">
        <title>High frequency of phylogenetically diverse reductive dehalogenase-homologous genes in deep subseafloor sedimentary metagenomes.</title>
        <authorList>
            <person name="Kawai M."/>
            <person name="Futagami T."/>
            <person name="Toyoda A."/>
            <person name="Takaki Y."/>
            <person name="Nishi S."/>
            <person name="Hori S."/>
            <person name="Arai W."/>
            <person name="Tsubouchi T."/>
            <person name="Morono Y."/>
            <person name="Uchiyama I."/>
            <person name="Ito T."/>
            <person name="Fujiyama A."/>
            <person name="Inagaki F."/>
            <person name="Takami H."/>
        </authorList>
    </citation>
    <scope>NUCLEOTIDE SEQUENCE</scope>
    <source>
        <strain evidence="1">Expedition CK06-06</strain>
    </source>
</reference>
<dbReference type="AlphaFoldDB" id="X1CBT7"/>
<dbReference type="EMBL" id="BART01037121">
    <property type="protein sequence ID" value="GAH05681.1"/>
    <property type="molecule type" value="Genomic_DNA"/>
</dbReference>
<organism evidence="1">
    <name type="scientific">marine sediment metagenome</name>
    <dbReference type="NCBI Taxonomy" id="412755"/>
    <lineage>
        <taxon>unclassified sequences</taxon>
        <taxon>metagenomes</taxon>
        <taxon>ecological metagenomes</taxon>
    </lineage>
</organism>
<feature type="non-terminal residue" evidence="1">
    <location>
        <position position="36"/>
    </location>
</feature>
<evidence type="ECO:0000313" key="1">
    <source>
        <dbReference type="EMBL" id="GAH05681.1"/>
    </source>
</evidence>
<name>X1CBT7_9ZZZZ</name>
<sequence>MEFNKESRGQIQISDTAIAEIVSNVSSKCYGVIGFV</sequence>
<gene>
    <name evidence="1" type="ORF">S01H4_62270</name>
</gene>
<comment type="caution">
    <text evidence="1">The sequence shown here is derived from an EMBL/GenBank/DDBJ whole genome shotgun (WGS) entry which is preliminary data.</text>
</comment>
<protein>
    <submittedName>
        <fullName evidence="1">Uncharacterized protein</fullName>
    </submittedName>
</protein>
<proteinExistence type="predicted"/>